<dbReference type="EMBL" id="CM011678">
    <property type="protein sequence ID" value="TMS19089.1"/>
    <property type="molecule type" value="Genomic_DNA"/>
</dbReference>
<reference evidence="1" key="1">
    <citation type="submission" date="2018-11" db="EMBL/GenBank/DDBJ databases">
        <title>The sequence and de novo assembly of Larimichthys crocea genome using PacBio and Hi-C technologies.</title>
        <authorList>
            <person name="Xu P."/>
            <person name="Chen B."/>
            <person name="Zhou Z."/>
            <person name="Ke Q."/>
            <person name="Wu Y."/>
            <person name="Bai H."/>
            <person name="Pu F."/>
        </authorList>
    </citation>
    <scope>NUCLEOTIDE SEQUENCE</scope>
    <source>
        <tissue evidence="1">Muscle</tissue>
    </source>
</reference>
<name>A0ACD3RIX2_LARCR</name>
<organism evidence="1 2">
    <name type="scientific">Larimichthys crocea</name>
    <name type="common">Large yellow croaker</name>
    <name type="synonym">Pseudosciaena crocea</name>
    <dbReference type="NCBI Taxonomy" id="215358"/>
    <lineage>
        <taxon>Eukaryota</taxon>
        <taxon>Metazoa</taxon>
        <taxon>Chordata</taxon>
        <taxon>Craniata</taxon>
        <taxon>Vertebrata</taxon>
        <taxon>Euteleostomi</taxon>
        <taxon>Actinopterygii</taxon>
        <taxon>Neopterygii</taxon>
        <taxon>Teleostei</taxon>
        <taxon>Neoteleostei</taxon>
        <taxon>Acanthomorphata</taxon>
        <taxon>Eupercaria</taxon>
        <taxon>Sciaenidae</taxon>
        <taxon>Larimichthys</taxon>
    </lineage>
</organism>
<proteinExistence type="predicted"/>
<accession>A0ACD3RIX2</accession>
<keyword evidence="2" id="KW-1185">Reference proteome</keyword>
<dbReference type="Proteomes" id="UP000793456">
    <property type="component" value="Chromosome V"/>
</dbReference>
<gene>
    <name evidence="1" type="ORF">E3U43_003410</name>
</gene>
<comment type="caution">
    <text evidence="1">The sequence shown here is derived from an EMBL/GenBank/DDBJ whole genome shotgun (WGS) entry which is preliminary data.</text>
</comment>
<evidence type="ECO:0000313" key="2">
    <source>
        <dbReference type="Proteomes" id="UP000793456"/>
    </source>
</evidence>
<evidence type="ECO:0000313" key="1">
    <source>
        <dbReference type="EMBL" id="TMS19089.1"/>
    </source>
</evidence>
<sequence>MSNSCVFVCSSPSAHRPLISVANASSANLWPALALSSTGQRLFNKPRLCTMNLLRLVCRHKTALVIGTVCSFAVVLVFLAKCTSETLKQGHQDPPGLAPHANDLLSRPEQHNAPAASKDLSAFIVVLITTGPKYTERRSIIRSTWLAKRDSDVLAKFVVGTQGLSNEDLQNLNTEQGRHKDMLLLPDLRDSYENLTLKLLHMYSWLDQKVEFKFVLKADDDTFARLDLLKEELKGKEPSRLYWGFFSGRGRVKTAGKWRESSWELCDYYLPYALGGGYILSADLVRYVHLNAGYFKTWQSEDVSLGAWLAPVDIRRTHDPRFDTEYKSRGCNNKYLVTHKQSLEDMLEKHQTLQRDGKLCKEEVKLRLSYVYDWSVPPSQCCQRKDGIP</sequence>
<protein>
    <submittedName>
        <fullName evidence="1">Uncharacterized protein</fullName>
    </submittedName>
</protein>